<evidence type="ECO:0000313" key="1">
    <source>
        <dbReference type="EMBL" id="BCR89791.1"/>
    </source>
</evidence>
<organism evidence="1 2">
    <name type="scientific">Aspergillus chevalieri</name>
    <name type="common">Eurotium chevalieri</name>
    <dbReference type="NCBI Taxonomy" id="182096"/>
    <lineage>
        <taxon>Eukaryota</taxon>
        <taxon>Fungi</taxon>
        <taxon>Dikarya</taxon>
        <taxon>Ascomycota</taxon>
        <taxon>Pezizomycotina</taxon>
        <taxon>Eurotiomycetes</taxon>
        <taxon>Eurotiomycetidae</taxon>
        <taxon>Eurotiales</taxon>
        <taxon>Aspergillaceae</taxon>
        <taxon>Aspergillus</taxon>
        <taxon>Aspergillus subgen. Aspergillus</taxon>
    </lineage>
</organism>
<dbReference type="EMBL" id="AP024420">
    <property type="protein sequence ID" value="BCR89791.1"/>
    <property type="molecule type" value="Genomic_DNA"/>
</dbReference>
<dbReference type="KEGG" id="ache:ACHE_50989S"/>
<protein>
    <submittedName>
        <fullName evidence="1">Uncharacterized protein</fullName>
    </submittedName>
</protein>
<name>A0A7R7VSA7_ASPCH</name>
<reference evidence="1" key="1">
    <citation type="submission" date="2021-01" db="EMBL/GenBank/DDBJ databases">
        <authorList>
            <consortium name="Aspergillus chevalieri M1 genome sequencing consortium"/>
            <person name="Kazuki M."/>
            <person name="Futagami T."/>
        </authorList>
    </citation>
    <scope>NUCLEOTIDE SEQUENCE</scope>
    <source>
        <strain evidence="1">M1</strain>
    </source>
</reference>
<dbReference type="GeneID" id="66984149"/>
<dbReference type="RefSeq" id="XP_043138313.1">
    <property type="nucleotide sequence ID" value="XM_043280767.1"/>
</dbReference>
<evidence type="ECO:0000313" key="2">
    <source>
        <dbReference type="Proteomes" id="UP000637239"/>
    </source>
</evidence>
<dbReference type="AlphaFoldDB" id="A0A7R7VSA7"/>
<accession>A0A7R7VSA7</accession>
<proteinExistence type="predicted"/>
<gene>
    <name evidence="1" type="ORF">ACHE_50989S</name>
</gene>
<keyword evidence="2" id="KW-1185">Reference proteome</keyword>
<dbReference type="Proteomes" id="UP000637239">
    <property type="component" value="Chromosome 5"/>
</dbReference>
<reference evidence="1" key="2">
    <citation type="submission" date="2021-02" db="EMBL/GenBank/DDBJ databases">
        <title>Aspergillus chevalieri M1 genome sequence.</title>
        <authorList>
            <person name="Kadooka C."/>
            <person name="Mori K."/>
            <person name="Futagami T."/>
        </authorList>
    </citation>
    <scope>NUCLEOTIDE SEQUENCE</scope>
    <source>
        <strain evidence="1">M1</strain>
    </source>
</reference>
<sequence length="106" mass="12245">MAGALGKLTITFHRDFIDDVRPYPTGPSMPDYVEIHTNINIFPEGDFYDSGVVVEPLHTYVRAYITRFDQEIYVPNAFFYADDRFHVTIAEENQSEIIIQALSLQR</sequence>